<reference evidence="2 3" key="1">
    <citation type="submission" date="2023-07" db="EMBL/GenBank/DDBJ databases">
        <title>Sequencing the genomes of 1000 actinobacteria strains.</title>
        <authorList>
            <person name="Klenk H.-P."/>
        </authorList>
    </citation>
    <scope>NUCLEOTIDE SEQUENCE [LARGE SCALE GENOMIC DNA]</scope>
    <source>
        <strain evidence="2 3">DSM 44710</strain>
    </source>
</reference>
<evidence type="ECO:0000313" key="2">
    <source>
        <dbReference type="EMBL" id="MDP9792752.1"/>
    </source>
</evidence>
<dbReference type="RefSeq" id="WP_306827632.1">
    <property type="nucleotide sequence ID" value="NZ_JAUSRA010000001.1"/>
</dbReference>
<evidence type="ECO:0000256" key="1">
    <source>
        <dbReference type="SAM" id="Phobius"/>
    </source>
</evidence>
<comment type="caution">
    <text evidence="2">The sequence shown here is derived from an EMBL/GenBank/DDBJ whole genome shotgun (WGS) entry which is preliminary data.</text>
</comment>
<dbReference type="GO" id="GO:0005840">
    <property type="term" value="C:ribosome"/>
    <property type="evidence" value="ECO:0007669"/>
    <property type="project" value="UniProtKB-KW"/>
</dbReference>
<sequence>MTYTIALVLGGAGLALLLLGAVIRRRRRPADPATLRADVRAALDRGADVLAVRLYRERTGAGLLEARDEVARIGRERG</sequence>
<proteinExistence type="predicted"/>
<keyword evidence="2" id="KW-0687">Ribonucleoprotein</keyword>
<dbReference type="Proteomes" id="UP001240984">
    <property type="component" value="Unassembled WGS sequence"/>
</dbReference>
<keyword evidence="1" id="KW-0812">Transmembrane</keyword>
<organism evidence="2 3">
    <name type="scientific">Catenuloplanes nepalensis</name>
    <dbReference type="NCBI Taxonomy" id="587533"/>
    <lineage>
        <taxon>Bacteria</taxon>
        <taxon>Bacillati</taxon>
        <taxon>Actinomycetota</taxon>
        <taxon>Actinomycetes</taxon>
        <taxon>Micromonosporales</taxon>
        <taxon>Micromonosporaceae</taxon>
        <taxon>Catenuloplanes</taxon>
    </lineage>
</organism>
<name>A0ABT9MMW7_9ACTN</name>
<keyword evidence="1" id="KW-1133">Transmembrane helix</keyword>
<accession>A0ABT9MMW7</accession>
<feature type="transmembrane region" description="Helical" evidence="1">
    <location>
        <begin position="6"/>
        <end position="23"/>
    </location>
</feature>
<evidence type="ECO:0000313" key="3">
    <source>
        <dbReference type="Proteomes" id="UP001240984"/>
    </source>
</evidence>
<keyword evidence="3" id="KW-1185">Reference proteome</keyword>
<protein>
    <submittedName>
        <fullName evidence="2">Ribosomal protein L7/L12</fullName>
    </submittedName>
</protein>
<keyword evidence="1" id="KW-0472">Membrane</keyword>
<gene>
    <name evidence="2" type="ORF">J2S43_001264</name>
</gene>
<keyword evidence="2" id="KW-0689">Ribosomal protein</keyword>
<dbReference type="EMBL" id="JAUSRA010000001">
    <property type="protein sequence ID" value="MDP9792752.1"/>
    <property type="molecule type" value="Genomic_DNA"/>
</dbReference>